<dbReference type="InterPro" id="IPR036412">
    <property type="entry name" value="HAD-like_sf"/>
</dbReference>
<proteinExistence type="predicted"/>
<dbReference type="PANTHER" id="PTHR43611:SF3">
    <property type="entry name" value="FLAVIN MONONUCLEOTIDE HYDROLASE 1, CHLOROPLATIC"/>
    <property type="match status" value="1"/>
</dbReference>
<evidence type="ECO:0000313" key="2">
    <source>
        <dbReference type="Proteomes" id="UP000228495"/>
    </source>
</evidence>
<accession>A0A2H0BFI0</accession>
<evidence type="ECO:0008006" key="3">
    <source>
        <dbReference type="Google" id="ProtNLM"/>
    </source>
</evidence>
<organism evidence="1 2">
    <name type="scientific">candidate division WWE3 bacterium CG22_combo_CG10-13_8_21_14_all_39_12</name>
    <dbReference type="NCBI Taxonomy" id="1975094"/>
    <lineage>
        <taxon>Bacteria</taxon>
        <taxon>Katanobacteria</taxon>
    </lineage>
</organism>
<name>A0A2H0BFI0_UNCKA</name>
<dbReference type="EMBL" id="PCSU01000055">
    <property type="protein sequence ID" value="PIP56423.1"/>
    <property type="molecule type" value="Genomic_DNA"/>
</dbReference>
<reference evidence="1 2" key="1">
    <citation type="submission" date="2017-09" db="EMBL/GenBank/DDBJ databases">
        <title>Depth-based differentiation of microbial function through sediment-hosted aquifers and enrichment of novel symbionts in the deep terrestrial subsurface.</title>
        <authorList>
            <person name="Probst A.J."/>
            <person name="Ladd B."/>
            <person name="Jarett J.K."/>
            <person name="Geller-Mcgrath D.E."/>
            <person name="Sieber C.M."/>
            <person name="Emerson J.B."/>
            <person name="Anantharaman K."/>
            <person name="Thomas B.C."/>
            <person name="Malmstrom R."/>
            <person name="Stieglmeier M."/>
            <person name="Klingl A."/>
            <person name="Woyke T."/>
            <person name="Ryan C.M."/>
            <person name="Banfield J.F."/>
        </authorList>
    </citation>
    <scope>NUCLEOTIDE SEQUENCE [LARGE SCALE GENOMIC DNA]</scope>
    <source>
        <strain evidence="1">CG22_combo_CG10-13_8_21_14_all_39_12</strain>
    </source>
</reference>
<dbReference type="InterPro" id="IPR023214">
    <property type="entry name" value="HAD_sf"/>
</dbReference>
<protein>
    <recommendedName>
        <fullName evidence="3">Haloacid dehalogenase</fullName>
    </recommendedName>
</protein>
<dbReference type="SUPFAM" id="SSF56784">
    <property type="entry name" value="HAD-like"/>
    <property type="match status" value="1"/>
</dbReference>
<gene>
    <name evidence="1" type="ORF">COX05_03115</name>
</gene>
<dbReference type="AlphaFoldDB" id="A0A2H0BFI0"/>
<evidence type="ECO:0000313" key="1">
    <source>
        <dbReference type="EMBL" id="PIP56423.1"/>
    </source>
</evidence>
<comment type="caution">
    <text evidence="1">The sequence shown here is derived from an EMBL/GenBank/DDBJ whole genome shotgun (WGS) entry which is preliminary data.</text>
</comment>
<dbReference type="Gene3D" id="3.40.50.1000">
    <property type="entry name" value="HAD superfamily/HAD-like"/>
    <property type="match status" value="1"/>
</dbReference>
<dbReference type="PANTHER" id="PTHR43611">
    <property type="entry name" value="ALPHA-D-GLUCOSE 1-PHOSPHATE PHOSPHATASE"/>
    <property type="match status" value="1"/>
</dbReference>
<sequence>MIKAIISDFSNVLLFPKDKEFVGDLDVLHKGLSQQTHYKAFDNFLLNTKLLDFYQSLNETVDIYIFTDEALQDAAEFKPYLQQIFKKTFFTKTMGVLKKQTDAYTMICNELKTLPSDVIYIDDSEENIKIAKLAGVHARLFTDNETIIKEIKKLIV</sequence>
<dbReference type="Proteomes" id="UP000228495">
    <property type="component" value="Unassembled WGS sequence"/>
</dbReference>